<organism evidence="1 2">
    <name type="scientific">Amycolatopsis cihanbeyliensis</name>
    <dbReference type="NCBI Taxonomy" id="1128664"/>
    <lineage>
        <taxon>Bacteria</taxon>
        <taxon>Bacillati</taxon>
        <taxon>Actinomycetota</taxon>
        <taxon>Actinomycetes</taxon>
        <taxon>Pseudonocardiales</taxon>
        <taxon>Pseudonocardiaceae</taxon>
        <taxon>Amycolatopsis</taxon>
    </lineage>
</organism>
<evidence type="ECO:0000313" key="2">
    <source>
        <dbReference type="Proteomes" id="UP000320876"/>
    </source>
</evidence>
<dbReference type="Proteomes" id="UP000320876">
    <property type="component" value="Unassembled WGS sequence"/>
</dbReference>
<dbReference type="EMBL" id="VFML01000001">
    <property type="protein sequence ID" value="TQJ04677.1"/>
    <property type="molecule type" value="Genomic_DNA"/>
</dbReference>
<name>A0A542DNP1_AMYCI</name>
<comment type="caution">
    <text evidence="1">The sequence shown here is derived from an EMBL/GenBank/DDBJ whole genome shotgun (WGS) entry which is preliminary data.</text>
</comment>
<sequence>MKFVNITGGRCWEWTESDITYRAVAWNGSEEVHLYRLTPDSPLEWRRVHTKRDKGWGARSVAAEFYTDITAVDPLSL</sequence>
<protein>
    <submittedName>
        <fullName evidence="1">Uncharacterized protein</fullName>
    </submittedName>
</protein>
<gene>
    <name evidence="1" type="ORF">FB471_4482</name>
</gene>
<proteinExistence type="predicted"/>
<evidence type="ECO:0000313" key="1">
    <source>
        <dbReference type="EMBL" id="TQJ04677.1"/>
    </source>
</evidence>
<reference evidence="1 2" key="1">
    <citation type="submission" date="2019-06" db="EMBL/GenBank/DDBJ databases">
        <title>Sequencing the genomes of 1000 actinobacteria strains.</title>
        <authorList>
            <person name="Klenk H.-P."/>
        </authorList>
    </citation>
    <scope>NUCLEOTIDE SEQUENCE [LARGE SCALE GENOMIC DNA]</scope>
    <source>
        <strain evidence="1 2">DSM 45679</strain>
    </source>
</reference>
<keyword evidence="2" id="KW-1185">Reference proteome</keyword>
<accession>A0A542DNP1</accession>
<dbReference type="AlphaFoldDB" id="A0A542DNP1"/>